<feature type="domain" description="RNA polymerase sigma-70 region 4" evidence="7">
    <location>
        <begin position="199"/>
        <end position="247"/>
    </location>
</feature>
<feature type="domain" description="RNA polymerase sigma-70 region 3" evidence="5">
    <location>
        <begin position="111"/>
        <end position="177"/>
    </location>
</feature>
<evidence type="ECO:0000313" key="9">
    <source>
        <dbReference type="Proteomes" id="UP001204798"/>
    </source>
</evidence>
<dbReference type="Pfam" id="PF04542">
    <property type="entry name" value="Sigma70_r2"/>
    <property type="match status" value="1"/>
</dbReference>
<comment type="caution">
    <text evidence="8">The sequence shown here is derived from an EMBL/GenBank/DDBJ whole genome shotgun (WGS) entry which is preliminary data.</text>
</comment>
<evidence type="ECO:0000256" key="2">
    <source>
        <dbReference type="ARBA" id="ARBA00023082"/>
    </source>
</evidence>
<dbReference type="InterPro" id="IPR036388">
    <property type="entry name" value="WH-like_DNA-bd_sf"/>
</dbReference>
<evidence type="ECO:0000259" key="5">
    <source>
        <dbReference type="Pfam" id="PF04539"/>
    </source>
</evidence>
<evidence type="ECO:0000259" key="6">
    <source>
        <dbReference type="Pfam" id="PF04542"/>
    </source>
</evidence>
<feature type="domain" description="RNA polymerase sigma-70 region 2" evidence="6">
    <location>
        <begin position="32"/>
        <end position="99"/>
    </location>
</feature>
<dbReference type="EMBL" id="JANUCP010000002">
    <property type="protein sequence ID" value="MCS3918884.1"/>
    <property type="molecule type" value="Genomic_DNA"/>
</dbReference>
<dbReference type="RefSeq" id="WP_018196031.1">
    <property type="nucleotide sequence ID" value="NZ_CP130454.1"/>
</dbReference>
<dbReference type="PANTHER" id="PTHR30385">
    <property type="entry name" value="SIGMA FACTOR F FLAGELLAR"/>
    <property type="match status" value="1"/>
</dbReference>
<dbReference type="PROSITE" id="PS50096">
    <property type="entry name" value="IQ"/>
    <property type="match status" value="1"/>
</dbReference>
<gene>
    <name evidence="8" type="ORF">M2350_001284</name>
</gene>
<sequence>MTDWQLKQTDTEELFKLWRKTKDPRIRDELIFRHLDLAKALAKRFMGRGEPLEDLIQVAIYGLINAIDRYDPERGTKFETFAYPTILGELKRHFRDTAWAMQLPRGLQELNQKAYKLVDILTQKLGRPPTMAELAQELGVSEEQVIEALEAANAYETLSLEQEVLADEDDRPQPLEELVTLMEDEAMERWEKRQLIEDAMKVLDERERKIVEMRFFDDLSQTQIAQRLGISQMHVSRLLRRALQKMQAYLRGVSERKEAGS</sequence>
<dbReference type="PRINTS" id="PR00046">
    <property type="entry name" value="SIGMA70FCT"/>
</dbReference>
<evidence type="ECO:0000256" key="1">
    <source>
        <dbReference type="ARBA" id="ARBA00023015"/>
    </source>
</evidence>
<dbReference type="NCBIfam" id="TIGR02937">
    <property type="entry name" value="sigma70-ECF"/>
    <property type="match status" value="1"/>
</dbReference>
<dbReference type="InterPro" id="IPR014284">
    <property type="entry name" value="RNA_pol_sigma-70_dom"/>
</dbReference>
<proteinExistence type="predicted"/>
<keyword evidence="9" id="KW-1185">Reference proteome</keyword>
<dbReference type="InterPro" id="IPR007630">
    <property type="entry name" value="RNA_pol_sigma70_r4"/>
</dbReference>
<dbReference type="InterPro" id="IPR007624">
    <property type="entry name" value="RNA_pol_sigma70_r3"/>
</dbReference>
<organism evidence="8 9">
    <name type="scientific">Candidatus Fervidibacter sacchari</name>
    <dbReference type="NCBI Taxonomy" id="1448929"/>
    <lineage>
        <taxon>Bacteria</taxon>
        <taxon>Candidatus Fervidibacterota</taxon>
        <taxon>Candidatus Fervidibacter</taxon>
    </lineage>
</organism>
<keyword evidence="1" id="KW-0805">Transcription regulation</keyword>
<dbReference type="Pfam" id="PF04545">
    <property type="entry name" value="Sigma70_r4"/>
    <property type="match status" value="1"/>
</dbReference>
<keyword evidence="3" id="KW-0238">DNA-binding</keyword>
<accession>A0ABT2ELR4</accession>
<dbReference type="InterPro" id="IPR013325">
    <property type="entry name" value="RNA_pol_sigma_r2"/>
</dbReference>
<evidence type="ECO:0000256" key="3">
    <source>
        <dbReference type="ARBA" id="ARBA00023125"/>
    </source>
</evidence>
<dbReference type="Proteomes" id="UP001204798">
    <property type="component" value="Unassembled WGS sequence"/>
</dbReference>
<dbReference type="InterPro" id="IPR007627">
    <property type="entry name" value="RNA_pol_sigma70_r2"/>
</dbReference>
<protein>
    <submittedName>
        <fullName evidence="8">RNA polymerase sigma-B factor</fullName>
    </submittedName>
</protein>
<dbReference type="Gene3D" id="1.10.10.10">
    <property type="entry name" value="Winged helix-like DNA-binding domain superfamily/Winged helix DNA-binding domain"/>
    <property type="match status" value="2"/>
</dbReference>
<dbReference type="Pfam" id="PF04539">
    <property type="entry name" value="Sigma70_r3"/>
    <property type="match status" value="1"/>
</dbReference>
<dbReference type="PIRSF" id="PIRSF000770">
    <property type="entry name" value="RNA_pol_sigma-SigE/K"/>
    <property type="match status" value="1"/>
</dbReference>
<dbReference type="SUPFAM" id="SSF88659">
    <property type="entry name" value="Sigma3 and sigma4 domains of RNA polymerase sigma factors"/>
    <property type="match status" value="2"/>
</dbReference>
<reference evidence="8 9" key="1">
    <citation type="submission" date="2022-08" db="EMBL/GenBank/DDBJ databases">
        <title>Bacterial and archaeal communities from various locations to study Microbial Dark Matter (Phase II).</title>
        <authorList>
            <person name="Stepanauskas R."/>
        </authorList>
    </citation>
    <scope>NUCLEOTIDE SEQUENCE [LARGE SCALE GENOMIC DNA]</scope>
    <source>
        <strain evidence="8 9">PD1</strain>
    </source>
</reference>
<name>A0ABT2ELR4_9BACT</name>
<dbReference type="InterPro" id="IPR013324">
    <property type="entry name" value="RNA_pol_sigma_r3/r4-like"/>
</dbReference>
<dbReference type="NCBIfam" id="TIGR02980">
    <property type="entry name" value="SigBFG"/>
    <property type="match status" value="1"/>
</dbReference>
<dbReference type="InterPro" id="IPR000943">
    <property type="entry name" value="RNA_pol_sigma70"/>
</dbReference>
<dbReference type="SUPFAM" id="SSF88946">
    <property type="entry name" value="Sigma2 domain of RNA polymerase sigma factors"/>
    <property type="match status" value="1"/>
</dbReference>
<dbReference type="InterPro" id="IPR014322">
    <property type="entry name" value="RNA_pol_sigma-B/F/G"/>
</dbReference>
<dbReference type="Gene3D" id="1.20.120.1810">
    <property type="match status" value="1"/>
</dbReference>
<evidence type="ECO:0000259" key="7">
    <source>
        <dbReference type="Pfam" id="PF04545"/>
    </source>
</evidence>
<dbReference type="PANTHER" id="PTHR30385:SF4">
    <property type="entry name" value="RNA POLYMERASE SIGMA-E FACTOR"/>
    <property type="match status" value="1"/>
</dbReference>
<evidence type="ECO:0000256" key="4">
    <source>
        <dbReference type="ARBA" id="ARBA00023163"/>
    </source>
</evidence>
<keyword evidence="2" id="KW-0731">Sigma factor</keyword>
<evidence type="ECO:0000313" key="8">
    <source>
        <dbReference type="EMBL" id="MCS3918884.1"/>
    </source>
</evidence>
<keyword evidence="4" id="KW-0804">Transcription</keyword>
<dbReference type="CDD" id="cd06171">
    <property type="entry name" value="Sigma70_r4"/>
    <property type="match status" value="1"/>
</dbReference>